<dbReference type="PROSITE" id="PS50181">
    <property type="entry name" value="FBOX"/>
    <property type="match status" value="1"/>
</dbReference>
<dbReference type="Gene3D" id="3.30.160.60">
    <property type="entry name" value="Classic Zinc Finger"/>
    <property type="match status" value="1"/>
</dbReference>
<dbReference type="FunFam" id="3.30.160.60:FF:000856">
    <property type="entry name" value="B-box zinc finger protein 21"/>
    <property type="match status" value="1"/>
</dbReference>
<evidence type="ECO:0000256" key="7">
    <source>
        <dbReference type="ARBA" id="ARBA00023163"/>
    </source>
</evidence>
<evidence type="ECO:0000256" key="5">
    <source>
        <dbReference type="ARBA" id="ARBA00022833"/>
    </source>
</evidence>
<organism evidence="13 14">
    <name type="scientific">Rhododendron griersonianum</name>
    <dbReference type="NCBI Taxonomy" id="479676"/>
    <lineage>
        <taxon>Eukaryota</taxon>
        <taxon>Viridiplantae</taxon>
        <taxon>Streptophyta</taxon>
        <taxon>Embryophyta</taxon>
        <taxon>Tracheophyta</taxon>
        <taxon>Spermatophyta</taxon>
        <taxon>Magnoliopsida</taxon>
        <taxon>eudicotyledons</taxon>
        <taxon>Gunneridae</taxon>
        <taxon>Pentapetalae</taxon>
        <taxon>asterids</taxon>
        <taxon>Ericales</taxon>
        <taxon>Ericaceae</taxon>
        <taxon>Ericoideae</taxon>
        <taxon>Rhodoreae</taxon>
        <taxon>Rhododendron</taxon>
    </lineage>
</organism>
<feature type="region of interest" description="Disordered" evidence="10">
    <location>
        <begin position="274"/>
        <end position="319"/>
    </location>
</feature>
<dbReference type="InterPro" id="IPR055357">
    <property type="entry name" value="LRR_At1g61320_AtMIF1"/>
</dbReference>
<dbReference type="PROSITE" id="PS50119">
    <property type="entry name" value="ZF_BBOX"/>
    <property type="match status" value="2"/>
</dbReference>
<reference evidence="13" key="1">
    <citation type="submission" date="2020-08" db="EMBL/GenBank/DDBJ databases">
        <title>Plant Genome Project.</title>
        <authorList>
            <person name="Zhang R.-G."/>
        </authorList>
    </citation>
    <scope>NUCLEOTIDE SEQUENCE</scope>
    <source>
        <strain evidence="13">WSP0</strain>
        <tissue evidence="13">Leaf</tissue>
    </source>
</reference>
<keyword evidence="8" id="KW-0539">Nucleus</keyword>
<evidence type="ECO:0000256" key="9">
    <source>
        <dbReference type="PROSITE-ProRule" id="PRU00024"/>
    </source>
</evidence>
<feature type="domain" description="B box-type" evidence="11">
    <location>
        <begin position="1"/>
        <end position="47"/>
    </location>
</feature>
<keyword evidence="5" id="KW-0862">Zinc</keyword>
<evidence type="ECO:0000256" key="8">
    <source>
        <dbReference type="ARBA" id="ARBA00023242"/>
    </source>
</evidence>
<dbReference type="SUPFAM" id="SSF81383">
    <property type="entry name" value="F-box domain"/>
    <property type="match status" value="1"/>
</dbReference>
<keyword evidence="4 9" id="KW-0863">Zinc-finger</keyword>
<accession>A0AAV6JQU0</accession>
<dbReference type="InterPro" id="IPR051979">
    <property type="entry name" value="B-box_zinc_finger"/>
</dbReference>
<dbReference type="InterPro" id="IPR036047">
    <property type="entry name" value="F-box-like_dom_sf"/>
</dbReference>
<keyword evidence="6" id="KW-0805">Transcription regulation</keyword>
<feature type="compositionally biased region" description="Basic and acidic residues" evidence="10">
    <location>
        <begin position="304"/>
        <end position="319"/>
    </location>
</feature>
<sequence>MKIQCDVCNKDEASVFCSADEAALCAACDHRVHHANKLAGKHQRFSLLLPSPKQLPICDICQERKAFLFCQQDRAILCRECDVPIHKANEHTRNHNRFLLTGVQLSASSALYSPPPPSSTSSAASVTENGIDVVPSFNPQNPVNDKPASVQPGICNTPANIEKGLAANHGSASSSISEYLIEMLPGWRVEDFLVDSSPSSFGFCKSGGALLSELRAEAGGAGDRDVKGPGAGAGDVEKSSGRRSTLSTMKMQSGGKDLHAIYFLANQEKEKPYKNNSKLYLNHPPMPQKRKTHNQKNSSSHKCRNNEAKTLEKKEDRNKQLQAGDQIGIDRLSGLPEPIIHDILLSLPLSDAISTKSLSRRWRHSIWPSCPALYFDEYSSPVLYLDEYSFGANYLQYCTGDDEIRRRFAKFLLEYLQKQKEGRSINHRGIDKFGIRMALLGAKSDPVVDGWLNFAVENNVKELDLRMKRVLCQCFDRYWLGDSVFACRSLTALHIDYCAIPLDCVFDLPSLKKLTLSDAKIAEEDVFLRLIGGCPLVEDLCVQFCKGLYTMEVTAPNLKSLKLNITDDVNRLSVRSTSLESVEISGDLKLSLKHDFAAIGRTLREVKLKNLFITDDLLINLIDGSPKLESLVLEGCIGLYSVRVSQNIKRFCMFRCRGIVEAKVFSSNLKSLEYSGDVKISICCWDNLRLAEVKISLDPPMELSSEWFFRLKKLLKGFVKSKVLTLVCPSDQVIIFPGALWQNLLPPLHDLKHLRLEISTLSTTCSAIVDGLIWLFPGLETLTIKSGSINKLIKL</sequence>
<dbReference type="Pfam" id="PF23622">
    <property type="entry name" value="LRR_At1g61320_AtMIF1"/>
    <property type="match status" value="1"/>
</dbReference>
<dbReference type="GO" id="GO:0009640">
    <property type="term" value="P:photomorphogenesis"/>
    <property type="evidence" value="ECO:0007669"/>
    <property type="project" value="TreeGrafter"/>
</dbReference>
<dbReference type="PANTHER" id="PTHR31832">
    <property type="entry name" value="B-BOX ZINC FINGER PROTEIN 22"/>
    <property type="match status" value="1"/>
</dbReference>
<feature type="compositionally biased region" description="Polar residues" evidence="10">
    <location>
        <begin position="242"/>
        <end position="251"/>
    </location>
</feature>
<dbReference type="InterPro" id="IPR049808">
    <property type="entry name" value="CONSTANS-like_Bbox1"/>
</dbReference>
<dbReference type="GO" id="GO:0008270">
    <property type="term" value="F:zinc ion binding"/>
    <property type="evidence" value="ECO:0007669"/>
    <property type="project" value="UniProtKB-KW"/>
</dbReference>
<dbReference type="GO" id="GO:0005634">
    <property type="term" value="C:nucleus"/>
    <property type="evidence" value="ECO:0007669"/>
    <property type="project" value="UniProtKB-SubCell"/>
</dbReference>
<dbReference type="Pfam" id="PF00643">
    <property type="entry name" value="zf-B_box"/>
    <property type="match status" value="1"/>
</dbReference>
<dbReference type="InterPro" id="IPR055411">
    <property type="entry name" value="LRR_FXL15/At3g58940/PEG3-like"/>
</dbReference>
<dbReference type="CDD" id="cd19821">
    <property type="entry name" value="Bbox1_BBX-like"/>
    <property type="match status" value="2"/>
</dbReference>
<dbReference type="InterPro" id="IPR032675">
    <property type="entry name" value="LRR_dom_sf"/>
</dbReference>
<dbReference type="Proteomes" id="UP000823749">
    <property type="component" value="Chromosome 7"/>
</dbReference>
<keyword evidence="2" id="KW-0479">Metal-binding</keyword>
<gene>
    <name evidence="13" type="ORF">RHGRI_022064</name>
</gene>
<protein>
    <submittedName>
        <fullName evidence="13">Uncharacterized protein</fullName>
    </submittedName>
</protein>
<dbReference type="SMART" id="SM00336">
    <property type="entry name" value="BBOX"/>
    <property type="match status" value="2"/>
</dbReference>
<evidence type="ECO:0000313" key="14">
    <source>
        <dbReference type="Proteomes" id="UP000823749"/>
    </source>
</evidence>
<dbReference type="InterPro" id="IPR001810">
    <property type="entry name" value="F-box_dom"/>
</dbReference>
<feature type="region of interest" description="Disordered" evidence="10">
    <location>
        <begin position="220"/>
        <end position="251"/>
    </location>
</feature>
<feature type="domain" description="F-box" evidence="12">
    <location>
        <begin position="329"/>
        <end position="378"/>
    </location>
</feature>
<evidence type="ECO:0000256" key="3">
    <source>
        <dbReference type="ARBA" id="ARBA00022737"/>
    </source>
</evidence>
<dbReference type="Pfam" id="PF24758">
    <property type="entry name" value="LRR_At5g56370"/>
    <property type="match status" value="1"/>
</dbReference>
<dbReference type="Pfam" id="PF00646">
    <property type="entry name" value="F-box"/>
    <property type="match status" value="1"/>
</dbReference>
<dbReference type="SUPFAM" id="SSF52047">
    <property type="entry name" value="RNI-like"/>
    <property type="match status" value="1"/>
</dbReference>
<evidence type="ECO:0000256" key="6">
    <source>
        <dbReference type="ARBA" id="ARBA00023015"/>
    </source>
</evidence>
<evidence type="ECO:0000256" key="10">
    <source>
        <dbReference type="SAM" id="MobiDB-lite"/>
    </source>
</evidence>
<evidence type="ECO:0000256" key="1">
    <source>
        <dbReference type="ARBA" id="ARBA00004123"/>
    </source>
</evidence>
<dbReference type="GO" id="GO:0000976">
    <property type="term" value="F:transcription cis-regulatory region binding"/>
    <property type="evidence" value="ECO:0007669"/>
    <property type="project" value="UniProtKB-ARBA"/>
</dbReference>
<keyword evidence="3" id="KW-0677">Repeat</keyword>
<evidence type="ECO:0000259" key="12">
    <source>
        <dbReference type="PROSITE" id="PS50181"/>
    </source>
</evidence>
<proteinExistence type="predicted"/>
<feature type="domain" description="B box-type" evidence="11">
    <location>
        <begin position="53"/>
        <end position="100"/>
    </location>
</feature>
<evidence type="ECO:0000313" key="13">
    <source>
        <dbReference type="EMBL" id="KAG5542398.1"/>
    </source>
</evidence>
<evidence type="ECO:0000256" key="2">
    <source>
        <dbReference type="ARBA" id="ARBA00022723"/>
    </source>
</evidence>
<dbReference type="Gene3D" id="3.80.10.10">
    <property type="entry name" value="Ribonuclease Inhibitor"/>
    <property type="match status" value="1"/>
</dbReference>
<keyword evidence="14" id="KW-1185">Reference proteome</keyword>
<evidence type="ECO:0000256" key="4">
    <source>
        <dbReference type="ARBA" id="ARBA00022771"/>
    </source>
</evidence>
<dbReference type="EMBL" id="JACTNZ010000007">
    <property type="protein sequence ID" value="KAG5542398.1"/>
    <property type="molecule type" value="Genomic_DNA"/>
</dbReference>
<comment type="subcellular location">
    <subcellularLocation>
        <location evidence="1">Nucleus</location>
    </subcellularLocation>
</comment>
<dbReference type="GO" id="GO:0006355">
    <property type="term" value="P:regulation of DNA-templated transcription"/>
    <property type="evidence" value="ECO:0007669"/>
    <property type="project" value="TreeGrafter"/>
</dbReference>
<feature type="compositionally biased region" description="Basic residues" evidence="10">
    <location>
        <begin position="288"/>
        <end position="303"/>
    </location>
</feature>
<evidence type="ECO:0000259" key="11">
    <source>
        <dbReference type="PROSITE" id="PS50119"/>
    </source>
</evidence>
<dbReference type="PANTHER" id="PTHR31832:SF52">
    <property type="entry name" value="B-BOX ZINC FINGER PROTEIN 21"/>
    <property type="match status" value="1"/>
</dbReference>
<dbReference type="InterPro" id="IPR000315">
    <property type="entry name" value="Znf_B-box"/>
</dbReference>
<name>A0AAV6JQU0_9ERIC</name>
<comment type="caution">
    <text evidence="13">The sequence shown here is derived from an EMBL/GenBank/DDBJ whole genome shotgun (WGS) entry which is preliminary data.</text>
</comment>
<dbReference type="AlphaFoldDB" id="A0AAV6JQU0"/>
<keyword evidence="7" id="KW-0804">Transcription</keyword>